<accession>A0A520LKV0</accession>
<gene>
    <name evidence="9" type="ORF">EVB02_04020</name>
</gene>
<keyword evidence="5" id="KW-0472">Membrane</keyword>
<dbReference type="InterPro" id="IPR057601">
    <property type="entry name" value="Oar-like_b-barrel"/>
</dbReference>
<dbReference type="SUPFAM" id="SSF49464">
    <property type="entry name" value="Carboxypeptidase regulatory domain-like"/>
    <property type="match status" value="1"/>
</dbReference>
<dbReference type="PANTHER" id="PTHR30069">
    <property type="entry name" value="TONB-DEPENDENT OUTER MEMBRANE RECEPTOR"/>
    <property type="match status" value="1"/>
</dbReference>
<evidence type="ECO:0000256" key="3">
    <source>
        <dbReference type="ARBA" id="ARBA00022452"/>
    </source>
</evidence>
<evidence type="ECO:0000256" key="4">
    <source>
        <dbReference type="ARBA" id="ARBA00022692"/>
    </source>
</evidence>
<protein>
    <submittedName>
        <fullName evidence="9">TonB-dependent receptor</fullName>
    </submittedName>
</protein>
<evidence type="ECO:0000259" key="8">
    <source>
        <dbReference type="Pfam" id="PF25183"/>
    </source>
</evidence>
<evidence type="ECO:0000256" key="5">
    <source>
        <dbReference type="ARBA" id="ARBA00023136"/>
    </source>
</evidence>
<dbReference type="Pfam" id="PF13620">
    <property type="entry name" value="CarboxypepD_reg"/>
    <property type="match status" value="1"/>
</dbReference>
<dbReference type="InterPro" id="IPR037066">
    <property type="entry name" value="Plug_dom_sf"/>
</dbReference>
<dbReference type="Gene3D" id="2.40.170.20">
    <property type="entry name" value="TonB-dependent receptor, beta-barrel domain"/>
    <property type="match status" value="1"/>
</dbReference>
<comment type="subcellular location">
    <subcellularLocation>
        <location evidence="1">Cell outer membrane</location>
        <topology evidence="1">Multi-pass membrane protein</topology>
    </subcellularLocation>
</comment>
<evidence type="ECO:0000313" key="10">
    <source>
        <dbReference type="Proteomes" id="UP000318148"/>
    </source>
</evidence>
<dbReference type="GO" id="GO:0009279">
    <property type="term" value="C:cell outer membrane"/>
    <property type="evidence" value="ECO:0007669"/>
    <property type="project" value="UniProtKB-SubCell"/>
</dbReference>
<feature type="domain" description="TonB-dependent transporter Oar-like beta-barrel" evidence="8">
    <location>
        <begin position="371"/>
        <end position="879"/>
    </location>
</feature>
<dbReference type="Gene3D" id="2.170.130.10">
    <property type="entry name" value="TonB-dependent receptor, plug domain"/>
    <property type="match status" value="1"/>
</dbReference>
<feature type="non-terminal residue" evidence="9">
    <location>
        <position position="966"/>
    </location>
</feature>
<evidence type="ECO:0000313" key="9">
    <source>
        <dbReference type="EMBL" id="RZO04180.1"/>
    </source>
</evidence>
<feature type="domain" description="TonB-dependent receptor plug" evidence="7">
    <location>
        <begin position="154"/>
        <end position="252"/>
    </location>
</feature>
<dbReference type="Pfam" id="PF25183">
    <property type="entry name" value="OMP_b-brl_4"/>
    <property type="match status" value="1"/>
</dbReference>
<reference evidence="9 10" key="1">
    <citation type="submission" date="2019-02" db="EMBL/GenBank/DDBJ databases">
        <title>Prokaryotic population dynamics and viral predation in marine succession experiment using metagenomics: the confinement effect.</title>
        <authorList>
            <person name="Haro-Moreno J.M."/>
            <person name="Rodriguez-Valera F."/>
            <person name="Lopez-Perez M."/>
        </authorList>
    </citation>
    <scope>NUCLEOTIDE SEQUENCE [LARGE SCALE GENOMIC DNA]</scope>
    <source>
        <strain evidence="9">MED-G169</strain>
    </source>
</reference>
<keyword evidence="9" id="KW-0675">Receptor</keyword>
<dbReference type="InterPro" id="IPR008969">
    <property type="entry name" value="CarboxyPept-like_regulatory"/>
</dbReference>
<dbReference type="InterPro" id="IPR036942">
    <property type="entry name" value="Beta-barrel_TonB_sf"/>
</dbReference>
<dbReference type="AlphaFoldDB" id="A0A520LKV0"/>
<organism evidence="9 10">
    <name type="scientific">SAR92 clade bacterium</name>
    <dbReference type="NCBI Taxonomy" id="2315479"/>
    <lineage>
        <taxon>Bacteria</taxon>
        <taxon>Pseudomonadati</taxon>
        <taxon>Pseudomonadota</taxon>
        <taxon>Gammaproteobacteria</taxon>
        <taxon>Cellvibrionales</taxon>
        <taxon>Porticoccaceae</taxon>
        <taxon>SAR92 clade</taxon>
    </lineage>
</organism>
<dbReference type="Pfam" id="PF07715">
    <property type="entry name" value="Plug"/>
    <property type="match status" value="1"/>
</dbReference>
<proteinExistence type="predicted"/>
<dbReference type="EMBL" id="SHBO01000059">
    <property type="protein sequence ID" value="RZO04180.1"/>
    <property type="molecule type" value="Genomic_DNA"/>
</dbReference>
<evidence type="ECO:0000256" key="1">
    <source>
        <dbReference type="ARBA" id="ARBA00004571"/>
    </source>
</evidence>
<evidence type="ECO:0000259" key="7">
    <source>
        <dbReference type="Pfam" id="PF07715"/>
    </source>
</evidence>
<keyword evidence="3" id="KW-1134">Transmembrane beta strand</keyword>
<name>A0A520LKV0_9GAMM</name>
<dbReference type="Gene3D" id="2.60.40.1120">
    <property type="entry name" value="Carboxypeptidase-like, regulatory domain"/>
    <property type="match status" value="1"/>
</dbReference>
<dbReference type="InterPro" id="IPR012910">
    <property type="entry name" value="Plug_dom"/>
</dbReference>
<evidence type="ECO:0000256" key="6">
    <source>
        <dbReference type="ARBA" id="ARBA00023237"/>
    </source>
</evidence>
<dbReference type="GO" id="GO:0015344">
    <property type="term" value="F:siderophore uptake transmembrane transporter activity"/>
    <property type="evidence" value="ECO:0007669"/>
    <property type="project" value="TreeGrafter"/>
</dbReference>
<dbReference type="SUPFAM" id="SSF56935">
    <property type="entry name" value="Porins"/>
    <property type="match status" value="1"/>
</dbReference>
<keyword evidence="2" id="KW-0813">Transport</keyword>
<dbReference type="GO" id="GO:0044718">
    <property type="term" value="P:siderophore transmembrane transport"/>
    <property type="evidence" value="ECO:0007669"/>
    <property type="project" value="TreeGrafter"/>
</dbReference>
<comment type="caution">
    <text evidence="9">The sequence shown here is derived from an EMBL/GenBank/DDBJ whole genome shotgun (WGS) entry which is preliminary data.</text>
</comment>
<evidence type="ECO:0000256" key="2">
    <source>
        <dbReference type="ARBA" id="ARBA00022448"/>
    </source>
</evidence>
<dbReference type="Proteomes" id="UP000318148">
    <property type="component" value="Unassembled WGS sequence"/>
</dbReference>
<sequence length="966" mass="106466">METFFYLPTGVNLIMFDLFRVKRGLFSAASVLAISFIVMPNVAESQTTAGIRGTISDADGSPIINAVVKVVNPETGFVREVSVSNEGNYVVRNLPAGTNYDVSISAPGVSIVERGVDLAVGQIAVVDKRVGAVEEIVVLGVNSALVNTAIGPSAIFDADALSNAPSVNRNLNDLIQQDPRLFVDQSRGDIDAVQCNGANPRYNSLTLDGIRLDDGFGLNSNGYPTQRMPFPYDSIASVAVELAPMDVAYGGFSACNINAVTKMGENKLSGSVFMDYGSDALRGDKLEGDDISSQDYEETRFGFELGGALIEDKLFIYGAYEKYNGADLNNRGALGSGAVNEVAVSQEDLDRIAAITQSVYGFDPGDTISRAKDFDDEKYLLKADWYANESQRLSMTYMYNDSYNLNASDGDLDEFEFSKHFYKRGAELTSITGTLFSDWSDVLSTEIRYSNTEVDFLQESVAGKDFAEFRIELADVNVYVGQDDSRQANDLDWELDSFIFKANLDLSEHFVTFGYEREEMDIFNLFYQHVDTEIRFDGIDNYEAGIADRIYYGNSADNNELNAAAAWGYAINTVYVQDEWQIDDKLIVTYGLRYDSYESDDKPAVNESFLADYGYANDASLDGRDLIMPRLGVKYEFNPTLTLRAGVGQFSGGNPNVWYSNIYSNTNTSAFQVQQRGNIDLFSLDYVLCEANVPTCGPGYGVPSNLATQVAEGGSNFELVYLDPDFDIPSEWKVSFGGTWNAPNGYVINADLIIARGQDTAIYKRGDLAKTGEVTDEGYPVYASVKEPSFVLTNSLNSNESEAFSTSVFKSFDSGLDMRLGYAYTDARDVNPMTSSVAFSNYVNRSFFDPQEDVVSNSNYSMKHRFVGVFNYTTSFIDGYDTRFTLYAQSNSGYPYSITLSGYGGTVGAYGYTPYLDFNENVLVQAGTRNDQEGSWWTKADLRVSQELPGLLEGHKARAFIVIDNV</sequence>
<keyword evidence="6" id="KW-0998">Cell outer membrane</keyword>
<dbReference type="InterPro" id="IPR039426">
    <property type="entry name" value="TonB-dep_rcpt-like"/>
</dbReference>
<keyword evidence="4" id="KW-0812">Transmembrane</keyword>
<dbReference type="PANTHER" id="PTHR30069:SF46">
    <property type="entry name" value="OAR PROTEIN"/>
    <property type="match status" value="1"/>
</dbReference>